<evidence type="ECO:0000313" key="6">
    <source>
        <dbReference type="EMBL" id="MEJ2869206.1"/>
    </source>
</evidence>
<dbReference type="EMBL" id="JBBEGN010000007">
    <property type="protein sequence ID" value="MEJ2869206.1"/>
    <property type="molecule type" value="Genomic_DNA"/>
</dbReference>
<feature type="region of interest" description="Disordered" evidence="4">
    <location>
        <begin position="69"/>
        <end position="90"/>
    </location>
</feature>
<proteinExistence type="inferred from homology"/>
<feature type="domain" description="AAA+ ATPase" evidence="5">
    <location>
        <begin position="176"/>
        <end position="313"/>
    </location>
</feature>
<organism evidence="6 7">
    <name type="scientific">Actinomycetospora aurantiaca</name>
    <dbReference type="NCBI Taxonomy" id="3129233"/>
    <lineage>
        <taxon>Bacteria</taxon>
        <taxon>Bacillati</taxon>
        <taxon>Actinomycetota</taxon>
        <taxon>Actinomycetes</taxon>
        <taxon>Pseudonocardiales</taxon>
        <taxon>Pseudonocardiaceae</taxon>
        <taxon>Actinomycetospora</taxon>
    </lineage>
</organism>
<dbReference type="InterPro" id="IPR011990">
    <property type="entry name" value="TPR-like_helical_dom_sf"/>
</dbReference>
<dbReference type="PROSITE" id="PS00674">
    <property type="entry name" value="AAA"/>
    <property type="match status" value="1"/>
</dbReference>
<feature type="compositionally biased region" description="Pro residues" evidence="4">
    <location>
        <begin position="77"/>
        <end position="88"/>
    </location>
</feature>
<dbReference type="InterPro" id="IPR003593">
    <property type="entry name" value="AAA+_ATPase"/>
</dbReference>
<dbReference type="Gene3D" id="1.25.40.10">
    <property type="entry name" value="Tetratricopeptide repeat domain"/>
    <property type="match status" value="1"/>
</dbReference>
<keyword evidence="1 3" id="KW-0547">Nucleotide-binding</keyword>
<comment type="caution">
    <text evidence="6">The sequence shown here is derived from an EMBL/GenBank/DDBJ whole genome shotgun (WGS) entry which is preliminary data.</text>
</comment>
<protein>
    <submittedName>
        <fullName evidence="6">ATP-binding protein</fullName>
    </submittedName>
</protein>
<evidence type="ECO:0000256" key="2">
    <source>
        <dbReference type="ARBA" id="ARBA00022840"/>
    </source>
</evidence>
<dbReference type="SMART" id="SM00382">
    <property type="entry name" value="AAA"/>
    <property type="match status" value="1"/>
</dbReference>
<dbReference type="PANTHER" id="PTHR23077:SF171">
    <property type="entry name" value="NUCLEAR VALOSIN-CONTAINING PROTEIN-LIKE"/>
    <property type="match status" value="1"/>
</dbReference>
<reference evidence="6 7" key="1">
    <citation type="submission" date="2024-03" db="EMBL/GenBank/DDBJ databases">
        <title>Actinomycetospora sp. OC33-EN08, a novel actinomycete isolated from wild orchid (Aerides multiflora).</title>
        <authorList>
            <person name="Suriyachadkun C."/>
        </authorList>
    </citation>
    <scope>NUCLEOTIDE SEQUENCE [LARGE SCALE GENOMIC DNA]</scope>
    <source>
        <strain evidence="6 7">OC33-EN08</strain>
    </source>
</reference>
<dbReference type="GO" id="GO:0005524">
    <property type="term" value="F:ATP binding"/>
    <property type="evidence" value="ECO:0007669"/>
    <property type="project" value="UniProtKB-KW"/>
</dbReference>
<keyword evidence="2 3" id="KW-0067">ATP-binding</keyword>
<dbReference type="InterPro" id="IPR041569">
    <property type="entry name" value="AAA_lid_3"/>
</dbReference>
<evidence type="ECO:0000256" key="1">
    <source>
        <dbReference type="ARBA" id="ARBA00022741"/>
    </source>
</evidence>
<comment type="similarity">
    <text evidence="3">Belongs to the AAA ATPase family.</text>
</comment>
<dbReference type="InterPro" id="IPR003959">
    <property type="entry name" value="ATPase_AAA_core"/>
</dbReference>
<dbReference type="InterPro" id="IPR003960">
    <property type="entry name" value="ATPase_AAA_CS"/>
</dbReference>
<dbReference type="Pfam" id="PF14559">
    <property type="entry name" value="TPR_19"/>
    <property type="match status" value="1"/>
</dbReference>
<evidence type="ECO:0000313" key="7">
    <source>
        <dbReference type="Proteomes" id="UP001385809"/>
    </source>
</evidence>
<dbReference type="InterPro" id="IPR027417">
    <property type="entry name" value="P-loop_NTPase"/>
</dbReference>
<dbReference type="Pfam" id="PF00004">
    <property type="entry name" value="AAA"/>
    <property type="match status" value="1"/>
</dbReference>
<accession>A0ABU8MPF9</accession>
<dbReference type="RefSeq" id="WP_337695787.1">
    <property type="nucleotide sequence ID" value="NZ_JBBEGN010000007.1"/>
</dbReference>
<dbReference type="Proteomes" id="UP001385809">
    <property type="component" value="Unassembled WGS sequence"/>
</dbReference>
<feature type="region of interest" description="Disordered" evidence="4">
    <location>
        <begin position="109"/>
        <end position="133"/>
    </location>
</feature>
<dbReference type="Pfam" id="PF17862">
    <property type="entry name" value="AAA_lid_3"/>
    <property type="match status" value="1"/>
</dbReference>
<dbReference type="Gene3D" id="1.10.8.60">
    <property type="match status" value="1"/>
</dbReference>
<name>A0ABU8MPF9_9PSEU</name>
<keyword evidence="7" id="KW-1185">Reference proteome</keyword>
<dbReference type="SUPFAM" id="SSF52540">
    <property type="entry name" value="P-loop containing nucleoside triphosphate hydrolases"/>
    <property type="match status" value="1"/>
</dbReference>
<dbReference type="Gene3D" id="3.40.50.300">
    <property type="entry name" value="P-loop containing nucleotide triphosphate hydrolases"/>
    <property type="match status" value="1"/>
</dbReference>
<evidence type="ECO:0000256" key="3">
    <source>
        <dbReference type="RuleBase" id="RU003651"/>
    </source>
</evidence>
<dbReference type="InterPro" id="IPR050168">
    <property type="entry name" value="AAA_ATPase_domain"/>
</dbReference>
<evidence type="ECO:0000256" key="4">
    <source>
        <dbReference type="SAM" id="MobiDB-lite"/>
    </source>
</evidence>
<sequence>MTGPDHAAPLLASLRAAVAAAPDDATLRLHLAELLIDAGQQQEAVTHVAAVLGREPGHAHAAALMGRALGAPREPDPSPGPAAEPPRPAVANGFDWAAAEAEVSDVVGPRFAPDDAAGPEPVPVGPPTGGGRFAVERPDLRLADVGGMDAVKKRLEAAFLAPMRNEKLRALYGKSLRGGLLLYGPPGCGKTFFARALAGELGAGFLAVGIHDVLDQWTGNSERNMHDVFLAARAAAPCVLFFDELDGIAQKRSAVVGGALRQVITQMLAELDGVSADNEGVFMLAASNMPWDVDPALRRPGRFDRTVLVIPPDDDARRAILEYHLRDRPVENVKLKPLVARTDGFSGADLAHLCEAATEHALLDSVATGTARMITQDDLLAAAAEVRPSTGPWFTTARQVALYANADGSYDDLAAYMKRRKLL</sequence>
<dbReference type="SUPFAM" id="SSF48452">
    <property type="entry name" value="TPR-like"/>
    <property type="match status" value="1"/>
</dbReference>
<evidence type="ECO:0000259" key="5">
    <source>
        <dbReference type="SMART" id="SM00382"/>
    </source>
</evidence>
<dbReference type="PANTHER" id="PTHR23077">
    <property type="entry name" value="AAA-FAMILY ATPASE"/>
    <property type="match status" value="1"/>
</dbReference>
<gene>
    <name evidence="6" type="ORF">WCD74_15635</name>
</gene>